<keyword evidence="1" id="KW-0472">Membrane</keyword>
<reference evidence="3 4" key="1">
    <citation type="journal article" date="2015" name="Nature">
        <title>rRNA introns, odd ribosomes, and small enigmatic genomes across a large radiation of phyla.</title>
        <authorList>
            <person name="Brown C.T."/>
            <person name="Hug L.A."/>
            <person name="Thomas B.C."/>
            <person name="Sharon I."/>
            <person name="Castelle C.J."/>
            <person name="Singh A."/>
            <person name="Wilkins M.J."/>
            <person name="Williams K.H."/>
            <person name="Banfield J.F."/>
        </authorList>
    </citation>
    <scope>NUCLEOTIDE SEQUENCE [LARGE SCALE GENOMIC DNA]</scope>
</reference>
<organism evidence="3 4">
    <name type="scientific">Candidatus Falkowbacteria bacterium GW2011_GWE1_38_31</name>
    <dbReference type="NCBI Taxonomy" id="1618638"/>
    <lineage>
        <taxon>Bacteria</taxon>
        <taxon>Candidatus Falkowiibacteriota</taxon>
    </lineage>
</organism>
<evidence type="ECO:0000256" key="1">
    <source>
        <dbReference type="SAM" id="Phobius"/>
    </source>
</evidence>
<feature type="transmembrane region" description="Helical" evidence="1">
    <location>
        <begin position="12"/>
        <end position="33"/>
    </location>
</feature>
<evidence type="ECO:0000313" key="3">
    <source>
        <dbReference type="EMBL" id="KKQ69733.1"/>
    </source>
</evidence>
<gene>
    <name evidence="3" type="ORF">US91_C0010G0029</name>
</gene>
<evidence type="ECO:0000259" key="2">
    <source>
        <dbReference type="Pfam" id="PF26449"/>
    </source>
</evidence>
<comment type="caution">
    <text evidence="3">The sequence shown here is derived from an EMBL/GenBank/DDBJ whole genome shotgun (WGS) entry which is preliminary data.</text>
</comment>
<dbReference type="InterPro" id="IPR058441">
    <property type="entry name" value="DUF8128"/>
</dbReference>
<dbReference type="Proteomes" id="UP000034022">
    <property type="component" value="Unassembled WGS sequence"/>
</dbReference>
<keyword evidence="1" id="KW-0812">Transmembrane</keyword>
<feature type="domain" description="DUF8128" evidence="2">
    <location>
        <begin position="95"/>
        <end position="403"/>
    </location>
</feature>
<sequence length="510" mass="58027">MALPADEQIYRFLIYFGWIPIAIIFIYGAFALWKDYIENQWAAKQKFILLAIDIPRGNETSIKAIENLFTYFAGAHGSINLIEKYWEGKFQLGFSFEIVSIDGYTQFLIRTPEGFRNLVETAVYSQYPDAEITEINDYTSVAPSKYPNDEYDVWGAEFIYTAKASYPIKTYSEFEDKAASKPEHLFKDPMAVLMDLCATLTPGEQLWYQILVGPIAYEYMDDLGEEVKKILKEKVAAKQGAIGKLFSEIKSWIDELTNQMFSWSMGSFEQAEAKDDSLKMMNLKPREKKRIEAIQKKASLTCFMAKNRMVYLAKKEVKNNPKVVNGFVGYMKLFTDLDLNAFKPDTKVTQTSTSYFFKESRLNERKRKIVKNYKARDMGAGRNPSIMSVEELATIWHFPIESVVKAPLIQKAPGRKAEPPMGLPLGEIAVDDSTIFPEDADDIFSDSNDTFGEGAKKEEPGVTVKTQHNEIDDIFSIEEDNKENTGRTVKKIITAQPEKKGTPPANLPFI</sequence>
<protein>
    <recommendedName>
        <fullName evidence="2">DUF8128 domain-containing protein</fullName>
    </recommendedName>
</protein>
<dbReference type="AlphaFoldDB" id="A0A0G0JQ96"/>
<dbReference type="Pfam" id="PF26449">
    <property type="entry name" value="DUF8128"/>
    <property type="match status" value="1"/>
</dbReference>
<dbReference type="EMBL" id="LBUU01000010">
    <property type="protein sequence ID" value="KKQ69733.1"/>
    <property type="molecule type" value="Genomic_DNA"/>
</dbReference>
<name>A0A0G0JQ96_9BACT</name>
<accession>A0A0G0JQ96</accession>
<proteinExistence type="predicted"/>
<evidence type="ECO:0000313" key="4">
    <source>
        <dbReference type="Proteomes" id="UP000034022"/>
    </source>
</evidence>
<keyword evidence="1" id="KW-1133">Transmembrane helix</keyword>